<feature type="region of interest" description="Disordered" evidence="2">
    <location>
        <begin position="547"/>
        <end position="677"/>
    </location>
</feature>
<gene>
    <name evidence="3" type="primary">Ccdc191</name>
    <name evidence="3" type="ORF">LANLUD_R11477</name>
</gene>
<dbReference type="AlphaFoldDB" id="A0A7K5RED9"/>
<dbReference type="PANTHER" id="PTHR22028:SF5">
    <property type="entry name" value="COILED-COIL DOMAIN-CONTAINING PROTEIN 191"/>
    <property type="match status" value="1"/>
</dbReference>
<feature type="coiled-coil region" evidence="1">
    <location>
        <begin position="499"/>
        <end position="526"/>
    </location>
</feature>
<evidence type="ECO:0000256" key="2">
    <source>
        <dbReference type="SAM" id="MobiDB-lite"/>
    </source>
</evidence>
<keyword evidence="1" id="KW-0175">Coiled coil</keyword>
<name>A0A7K5RED9_LANLU</name>
<proteinExistence type="predicted"/>
<protein>
    <submittedName>
        <fullName evidence="3">CC191 protein</fullName>
    </submittedName>
</protein>
<feature type="non-terminal residue" evidence="3">
    <location>
        <position position="1"/>
    </location>
</feature>
<keyword evidence="4" id="KW-1185">Reference proteome</keyword>
<evidence type="ECO:0000256" key="1">
    <source>
        <dbReference type="SAM" id="Coils"/>
    </source>
</evidence>
<evidence type="ECO:0000313" key="4">
    <source>
        <dbReference type="Proteomes" id="UP000547499"/>
    </source>
</evidence>
<comment type="caution">
    <text evidence="3">The sequence shown here is derived from an EMBL/GenBank/DDBJ whole genome shotgun (WGS) entry which is preliminary data.</text>
</comment>
<dbReference type="PANTHER" id="PTHR22028">
    <property type="entry name" value="SFI1 SPINDLE BODY DOMAIN-CONTAINING PROTEIN-RELATED"/>
    <property type="match status" value="1"/>
</dbReference>
<sequence length="855" mass="102087">LKRVDRASEYALSEAFSLQKSWYPQRPWGPVTSLETAERLQDHHEAREEAQELLSKWMKSKLQLELSDGEEEVDSVLQEEPSAAPTKYEHFDDLCSHLECEMESSSVQKYLQHLLQSEVVNCGIAKHLRLEEIKEEKKLADPRIIMELRHKQVKENRMRHQKALELQRQKESLKKAILSEARLQAQEEDRRKALQAKKEEEEIQREMVKLRKEMAEKQHTMAKVWRMEGRRQKSPQKLSVQEVSVTASPPLVLKREEQGEEKQRKSQELLCRIHTSKQRCLQRYFSAWLKVILERRIKMGKARAFADWRCQLKALRAWRNYVWAQKIEQETQQLEVHLQDQNRKTQLAVEHNQRRLLRCCFLAWQSWSQAEMEKRELQIKRVQTKRKMEQLLEAVSLGKGGDRPLEVYKPGTAEVNNHQDSEQDKVNPSHVVLPSSWDVVHTSHCCRNPKFAWEITIRHAALSSQDQAVYKNQIATVLQQFQALSPKTSAYGSRFEHRHAFQQRVIEEQRQQLQKQQELILKLQENQKLGRDEEEAAQATAVTQMFNNSVSQTREEKQSRCKNTTSLSPPDSHGPGNTRAAMQSRRPSSWLTSPHPILKGMEERAIQRAEQKRKLEEARQRKTEEKLAQLKAEQEARQRKEAEEKEAQREKRREERRQQKLKELEKQRRLEKEHQLQKKARDHYEKVLLRKLGILPWKRLREQAKENLVVAQRHHSLGLQRKCLVTWLQDAQQSLREKMSRAEDFYSQMLLRRGFRNWLKYKDYLSTQEERADTFHTVCLMRKYFWAWFDYIMEEKRALWERLKIATKHSNKRLTLNAFKAWRQYPILMKKEREREERRNQLRRRVAEILPNFQT</sequence>
<evidence type="ECO:0000313" key="3">
    <source>
        <dbReference type="EMBL" id="NWT78102.1"/>
    </source>
</evidence>
<feature type="coiled-coil region" evidence="1">
    <location>
        <begin position="183"/>
        <end position="220"/>
    </location>
</feature>
<organism evidence="3 4">
    <name type="scientific">Lanius ludovicianus</name>
    <name type="common">Loggerhead shrike</name>
    <dbReference type="NCBI Taxonomy" id="28713"/>
    <lineage>
        <taxon>Eukaryota</taxon>
        <taxon>Metazoa</taxon>
        <taxon>Chordata</taxon>
        <taxon>Craniata</taxon>
        <taxon>Vertebrata</taxon>
        <taxon>Euteleostomi</taxon>
        <taxon>Archelosauria</taxon>
        <taxon>Archosauria</taxon>
        <taxon>Dinosauria</taxon>
        <taxon>Saurischia</taxon>
        <taxon>Theropoda</taxon>
        <taxon>Coelurosauria</taxon>
        <taxon>Aves</taxon>
        <taxon>Neognathae</taxon>
        <taxon>Neoaves</taxon>
        <taxon>Telluraves</taxon>
        <taxon>Australaves</taxon>
        <taxon>Passeriformes</taxon>
        <taxon>Corvoidea</taxon>
        <taxon>Laniidae</taxon>
        <taxon>Lanius</taxon>
    </lineage>
</organism>
<reference evidence="3 4" key="1">
    <citation type="submission" date="2019-09" db="EMBL/GenBank/DDBJ databases">
        <title>Bird 10,000 Genomes (B10K) Project - Family phase.</title>
        <authorList>
            <person name="Zhang G."/>
        </authorList>
    </citation>
    <scope>NUCLEOTIDE SEQUENCE [LARGE SCALE GENOMIC DNA]</scope>
    <source>
        <strain evidence="3">B10K-DU-001-65</strain>
        <tissue evidence="3">Muscle</tissue>
    </source>
</reference>
<dbReference type="EMBL" id="VYXG01000536">
    <property type="protein sequence ID" value="NWT78102.1"/>
    <property type="molecule type" value="Genomic_DNA"/>
</dbReference>
<dbReference type="InterPro" id="IPR052270">
    <property type="entry name" value="CACF_protein"/>
</dbReference>
<feature type="compositionally biased region" description="Basic and acidic residues" evidence="2">
    <location>
        <begin position="600"/>
        <end position="676"/>
    </location>
</feature>
<feature type="non-terminal residue" evidence="3">
    <location>
        <position position="855"/>
    </location>
</feature>
<accession>A0A7K5RED9</accession>
<dbReference type="Proteomes" id="UP000547499">
    <property type="component" value="Unassembled WGS sequence"/>
</dbReference>